<comment type="similarity">
    <text evidence="1 10 11">Belongs to the HAM1 NTPase family.</text>
</comment>
<dbReference type="CDD" id="cd00515">
    <property type="entry name" value="HAM1"/>
    <property type="match status" value="1"/>
</dbReference>
<dbReference type="GO" id="GO:0000166">
    <property type="term" value="F:nucleotide binding"/>
    <property type="evidence" value="ECO:0007669"/>
    <property type="project" value="UniProtKB-KW"/>
</dbReference>
<dbReference type="NCBIfam" id="TIGR00042">
    <property type="entry name" value="RdgB/HAM1 family non-canonical purine NTP pyrophosphatase"/>
    <property type="match status" value="1"/>
</dbReference>
<evidence type="ECO:0000256" key="4">
    <source>
        <dbReference type="ARBA" id="ARBA00022741"/>
    </source>
</evidence>
<dbReference type="InterPro" id="IPR029001">
    <property type="entry name" value="ITPase-like_fam"/>
</dbReference>
<feature type="binding site" evidence="10">
    <location>
        <begin position="156"/>
        <end position="159"/>
    </location>
    <ligand>
        <name>substrate</name>
    </ligand>
</feature>
<dbReference type="Gene3D" id="3.90.950.10">
    <property type="match status" value="1"/>
</dbReference>
<dbReference type="FunFam" id="3.90.950.10:FF:000001">
    <property type="entry name" value="dITP/XTP pyrophosphatase"/>
    <property type="match status" value="1"/>
</dbReference>
<evidence type="ECO:0000256" key="10">
    <source>
        <dbReference type="HAMAP-Rule" id="MF_01405"/>
    </source>
</evidence>
<comment type="catalytic activity">
    <reaction evidence="8 10">
        <text>dITP + H2O = dIMP + diphosphate + H(+)</text>
        <dbReference type="Rhea" id="RHEA:28342"/>
        <dbReference type="ChEBI" id="CHEBI:15377"/>
        <dbReference type="ChEBI" id="CHEBI:15378"/>
        <dbReference type="ChEBI" id="CHEBI:33019"/>
        <dbReference type="ChEBI" id="CHEBI:61194"/>
        <dbReference type="ChEBI" id="CHEBI:61382"/>
        <dbReference type="EC" id="3.6.1.66"/>
    </reaction>
</comment>
<dbReference type="HAMAP" id="MF_01405">
    <property type="entry name" value="Non_canon_purine_NTPase"/>
    <property type="match status" value="1"/>
</dbReference>
<keyword evidence="6 10" id="KW-0460">Magnesium</keyword>
<evidence type="ECO:0000313" key="12">
    <source>
        <dbReference type="EMBL" id="SMF54794.1"/>
    </source>
</evidence>
<dbReference type="EC" id="3.6.1.66" evidence="10"/>
<evidence type="ECO:0000256" key="6">
    <source>
        <dbReference type="ARBA" id="ARBA00022842"/>
    </source>
</evidence>
<evidence type="ECO:0000256" key="11">
    <source>
        <dbReference type="RuleBase" id="RU003781"/>
    </source>
</evidence>
<name>A0A1Y6CAU1_9BACT</name>
<evidence type="ECO:0000256" key="5">
    <source>
        <dbReference type="ARBA" id="ARBA00022801"/>
    </source>
</evidence>
<dbReference type="AlphaFoldDB" id="A0A1Y6CAU1"/>
<evidence type="ECO:0000256" key="2">
    <source>
        <dbReference type="ARBA" id="ARBA00011738"/>
    </source>
</evidence>
<dbReference type="InterPro" id="IPR020922">
    <property type="entry name" value="dITP/XTP_pyrophosphatase"/>
</dbReference>
<feature type="binding site" evidence="10">
    <location>
        <position position="74"/>
    </location>
    <ligand>
        <name>substrate</name>
    </ligand>
</feature>
<gene>
    <name evidence="12" type="ORF">SAMN06296036_11748</name>
</gene>
<sequence>MRSEKRVIYLATQNPKKIIELQAVLGSMWDVRSLASLDQEISWQETGTTFETNAQIKAEAVKPYTDACILADDSGLEVDALDGAPGVYSSRYSGLEGNDAANNTKLLTELQGIPEPQRSARFVCCLCFLDETRQVHFFRGTFEGRIGESPKGEFGFGYDPLFFPDNDARSLAEYSPEEKNKKSHRAQALHKFIEFIGDS</sequence>
<dbReference type="Pfam" id="PF01725">
    <property type="entry name" value="Ham1p_like"/>
    <property type="match status" value="1"/>
</dbReference>
<dbReference type="PANTHER" id="PTHR11067">
    <property type="entry name" value="INOSINE TRIPHOSPHATE PYROPHOSPHATASE/HAM1 PROTEIN"/>
    <property type="match status" value="1"/>
</dbReference>
<dbReference type="GO" id="GO:0036222">
    <property type="term" value="F:XTP diphosphatase activity"/>
    <property type="evidence" value="ECO:0007669"/>
    <property type="project" value="UniProtKB-UniRule"/>
</dbReference>
<dbReference type="GO" id="GO:0036220">
    <property type="term" value="F:ITP diphosphatase activity"/>
    <property type="evidence" value="ECO:0007669"/>
    <property type="project" value="UniProtKB-UniRule"/>
</dbReference>
<dbReference type="OrthoDB" id="9807456at2"/>
<reference evidence="13" key="1">
    <citation type="submission" date="2017-04" db="EMBL/GenBank/DDBJ databases">
        <authorList>
            <person name="Varghese N."/>
            <person name="Submissions S."/>
        </authorList>
    </citation>
    <scope>NUCLEOTIDE SEQUENCE [LARGE SCALE GENOMIC DNA]</scope>
    <source>
        <strain evidence="13">RKEM611</strain>
    </source>
</reference>
<dbReference type="InterPro" id="IPR002637">
    <property type="entry name" value="RdgB/HAM1"/>
</dbReference>
<evidence type="ECO:0000256" key="3">
    <source>
        <dbReference type="ARBA" id="ARBA00022723"/>
    </source>
</evidence>
<feature type="active site" description="Proton acceptor" evidence="10">
    <location>
        <position position="73"/>
    </location>
</feature>
<dbReference type="RefSeq" id="WP_132322128.1">
    <property type="nucleotide sequence ID" value="NZ_FWZT01000017.1"/>
</dbReference>
<keyword evidence="4 10" id="KW-0547">Nucleotide-binding</keyword>
<dbReference type="GO" id="GO:0009146">
    <property type="term" value="P:purine nucleoside triphosphate catabolic process"/>
    <property type="evidence" value="ECO:0007669"/>
    <property type="project" value="UniProtKB-UniRule"/>
</dbReference>
<keyword evidence="7 10" id="KW-0546">Nucleotide metabolism</keyword>
<feature type="binding site" evidence="10">
    <location>
        <position position="179"/>
    </location>
    <ligand>
        <name>substrate</name>
    </ligand>
</feature>
<evidence type="ECO:0000256" key="7">
    <source>
        <dbReference type="ARBA" id="ARBA00023080"/>
    </source>
</evidence>
<accession>A0A1Y6CAU1</accession>
<dbReference type="GO" id="GO:0005829">
    <property type="term" value="C:cytosol"/>
    <property type="evidence" value="ECO:0007669"/>
    <property type="project" value="TreeGrafter"/>
</dbReference>
<evidence type="ECO:0000256" key="9">
    <source>
        <dbReference type="ARBA" id="ARBA00052017"/>
    </source>
</evidence>
<organism evidence="12 13">
    <name type="scientific">Pseudobacteriovorax antillogorgiicola</name>
    <dbReference type="NCBI Taxonomy" id="1513793"/>
    <lineage>
        <taxon>Bacteria</taxon>
        <taxon>Pseudomonadati</taxon>
        <taxon>Bdellovibrionota</taxon>
        <taxon>Oligoflexia</taxon>
        <taxon>Oligoflexales</taxon>
        <taxon>Pseudobacteriovoracaceae</taxon>
        <taxon>Pseudobacteriovorax</taxon>
    </lineage>
</organism>
<comment type="catalytic activity">
    <reaction evidence="10">
        <text>ITP + H2O = IMP + diphosphate + H(+)</text>
        <dbReference type="Rhea" id="RHEA:29399"/>
        <dbReference type="ChEBI" id="CHEBI:15377"/>
        <dbReference type="ChEBI" id="CHEBI:15378"/>
        <dbReference type="ChEBI" id="CHEBI:33019"/>
        <dbReference type="ChEBI" id="CHEBI:58053"/>
        <dbReference type="ChEBI" id="CHEBI:61402"/>
        <dbReference type="EC" id="3.6.1.66"/>
    </reaction>
</comment>
<dbReference type="SUPFAM" id="SSF52972">
    <property type="entry name" value="ITPase-like"/>
    <property type="match status" value="1"/>
</dbReference>
<dbReference type="GO" id="GO:0017111">
    <property type="term" value="F:ribonucleoside triphosphate phosphatase activity"/>
    <property type="evidence" value="ECO:0007669"/>
    <property type="project" value="InterPro"/>
</dbReference>
<protein>
    <recommendedName>
        <fullName evidence="10">dITP/XTP pyrophosphatase</fullName>
        <ecNumber evidence="10">3.6.1.66</ecNumber>
    </recommendedName>
    <alternativeName>
        <fullName evidence="10">Non-canonical purine NTP pyrophosphatase</fullName>
    </alternativeName>
    <alternativeName>
        <fullName evidence="10">Non-standard purine NTP pyrophosphatase</fullName>
    </alternativeName>
    <alternativeName>
        <fullName evidence="10">Nucleoside-triphosphate diphosphatase</fullName>
    </alternativeName>
    <alternativeName>
        <fullName evidence="10">Nucleoside-triphosphate pyrophosphatase</fullName>
        <shortName evidence="10">NTPase</shortName>
    </alternativeName>
</protein>
<feature type="binding site" evidence="10">
    <location>
        <begin position="12"/>
        <end position="17"/>
    </location>
    <ligand>
        <name>substrate</name>
    </ligand>
</feature>
<dbReference type="GO" id="GO:0035870">
    <property type="term" value="F:dITP diphosphatase activity"/>
    <property type="evidence" value="ECO:0007669"/>
    <property type="project" value="UniProtKB-UniRule"/>
</dbReference>
<proteinExistence type="inferred from homology"/>
<comment type="cofactor">
    <cofactor evidence="10">
        <name>Mg(2+)</name>
        <dbReference type="ChEBI" id="CHEBI:18420"/>
    </cofactor>
    <text evidence="10">Binds 1 Mg(2+) ion per subunit.</text>
</comment>
<dbReference type="STRING" id="1513793.SAMN06296036_11748"/>
<keyword evidence="5 10" id="KW-0378">Hydrolase</keyword>
<comment type="function">
    <text evidence="10">Pyrophosphatase that catalyzes the hydrolysis of nucleoside triphosphates to their monophosphate derivatives, with a high preference for the non-canonical purine nucleotides XTP (xanthosine triphosphate), dITP (deoxyinosine triphosphate) and ITP. Seems to function as a house-cleaning enzyme that removes non-canonical purine nucleotides from the nucleotide pool, thus preventing their incorporation into DNA/RNA and avoiding chromosomal lesions.</text>
</comment>
<comment type="catalytic activity">
    <reaction evidence="9 10">
        <text>XTP + H2O = XMP + diphosphate + H(+)</text>
        <dbReference type="Rhea" id="RHEA:28610"/>
        <dbReference type="ChEBI" id="CHEBI:15377"/>
        <dbReference type="ChEBI" id="CHEBI:15378"/>
        <dbReference type="ChEBI" id="CHEBI:33019"/>
        <dbReference type="ChEBI" id="CHEBI:57464"/>
        <dbReference type="ChEBI" id="CHEBI:61314"/>
        <dbReference type="EC" id="3.6.1.66"/>
    </reaction>
</comment>
<dbReference type="PANTHER" id="PTHR11067:SF9">
    <property type="entry name" value="INOSINE TRIPHOSPHATE PYROPHOSPHATASE"/>
    <property type="match status" value="1"/>
</dbReference>
<evidence type="ECO:0000256" key="8">
    <source>
        <dbReference type="ARBA" id="ARBA00051875"/>
    </source>
</evidence>
<keyword evidence="3 10" id="KW-0479">Metal-binding</keyword>
<dbReference type="EMBL" id="FWZT01000017">
    <property type="protein sequence ID" value="SMF54794.1"/>
    <property type="molecule type" value="Genomic_DNA"/>
</dbReference>
<evidence type="ECO:0000313" key="13">
    <source>
        <dbReference type="Proteomes" id="UP000192907"/>
    </source>
</evidence>
<dbReference type="GO" id="GO:0046872">
    <property type="term" value="F:metal ion binding"/>
    <property type="evidence" value="ECO:0007669"/>
    <property type="project" value="UniProtKB-KW"/>
</dbReference>
<feature type="binding site" evidence="10">
    <location>
        <begin position="184"/>
        <end position="185"/>
    </location>
    <ligand>
        <name>substrate</name>
    </ligand>
</feature>
<dbReference type="Proteomes" id="UP000192907">
    <property type="component" value="Unassembled WGS sequence"/>
</dbReference>
<keyword evidence="13" id="KW-1185">Reference proteome</keyword>
<comment type="subunit">
    <text evidence="2 10">Homodimer.</text>
</comment>
<feature type="binding site" evidence="10">
    <location>
        <position position="73"/>
    </location>
    <ligand>
        <name>Mg(2+)</name>
        <dbReference type="ChEBI" id="CHEBI:18420"/>
    </ligand>
</feature>
<comment type="caution">
    <text evidence="10">Lacks conserved residue(s) required for the propagation of feature annotation.</text>
</comment>
<dbReference type="GO" id="GO:0009117">
    <property type="term" value="P:nucleotide metabolic process"/>
    <property type="evidence" value="ECO:0007669"/>
    <property type="project" value="UniProtKB-KW"/>
</dbReference>
<evidence type="ECO:0000256" key="1">
    <source>
        <dbReference type="ARBA" id="ARBA00008023"/>
    </source>
</evidence>